<comment type="caution">
    <text evidence="2">The sequence shown here is derived from an EMBL/GenBank/DDBJ whole genome shotgun (WGS) entry which is preliminary data.</text>
</comment>
<accession>A0AAW0ARS0</accession>
<evidence type="ECO:0000256" key="1">
    <source>
        <dbReference type="SAM" id="MobiDB-lite"/>
    </source>
</evidence>
<dbReference type="AlphaFoldDB" id="A0AAW0ARS0"/>
<dbReference type="EMBL" id="JAYKXP010000327">
    <property type="protein sequence ID" value="KAK7015181.1"/>
    <property type="molecule type" value="Genomic_DNA"/>
</dbReference>
<name>A0AAW0ARS0_9AGAR</name>
<proteinExistence type="predicted"/>
<evidence type="ECO:0000313" key="3">
    <source>
        <dbReference type="Proteomes" id="UP001383192"/>
    </source>
</evidence>
<feature type="compositionally biased region" description="Pro residues" evidence="1">
    <location>
        <begin position="1"/>
        <end position="17"/>
    </location>
</feature>
<dbReference type="Proteomes" id="UP001383192">
    <property type="component" value="Unassembled WGS sequence"/>
</dbReference>
<sequence>MPTPIRNPFAPPPAPQPKPRKLKTKREERSLGEMFLWIKSDEQQLAMYERAKALVKAFLYITTCLREGSPSSSPPNIRCANSWWLRGTTS</sequence>
<organism evidence="2 3">
    <name type="scientific">Paramarasmius palmivorus</name>
    <dbReference type="NCBI Taxonomy" id="297713"/>
    <lineage>
        <taxon>Eukaryota</taxon>
        <taxon>Fungi</taxon>
        <taxon>Dikarya</taxon>
        <taxon>Basidiomycota</taxon>
        <taxon>Agaricomycotina</taxon>
        <taxon>Agaricomycetes</taxon>
        <taxon>Agaricomycetidae</taxon>
        <taxon>Agaricales</taxon>
        <taxon>Marasmiineae</taxon>
        <taxon>Marasmiaceae</taxon>
        <taxon>Paramarasmius</taxon>
    </lineage>
</organism>
<feature type="non-terminal residue" evidence="2">
    <location>
        <position position="90"/>
    </location>
</feature>
<gene>
    <name evidence="2" type="ORF">VNI00_019175</name>
</gene>
<feature type="region of interest" description="Disordered" evidence="1">
    <location>
        <begin position="1"/>
        <end position="27"/>
    </location>
</feature>
<reference evidence="2 3" key="1">
    <citation type="submission" date="2024-01" db="EMBL/GenBank/DDBJ databases">
        <title>A draft genome for a cacao thread blight-causing isolate of Paramarasmius palmivorus.</title>
        <authorList>
            <person name="Baruah I.K."/>
            <person name="Bukari Y."/>
            <person name="Amoako-Attah I."/>
            <person name="Meinhardt L.W."/>
            <person name="Bailey B.A."/>
            <person name="Cohen S.P."/>
        </authorList>
    </citation>
    <scope>NUCLEOTIDE SEQUENCE [LARGE SCALE GENOMIC DNA]</scope>
    <source>
        <strain evidence="2 3">GH-12</strain>
    </source>
</reference>
<keyword evidence="3" id="KW-1185">Reference proteome</keyword>
<protein>
    <submittedName>
        <fullName evidence="2">Uncharacterized protein</fullName>
    </submittedName>
</protein>
<evidence type="ECO:0000313" key="2">
    <source>
        <dbReference type="EMBL" id="KAK7015181.1"/>
    </source>
</evidence>